<keyword evidence="3 6" id="KW-0812">Transmembrane</keyword>
<evidence type="ECO:0000256" key="4">
    <source>
        <dbReference type="ARBA" id="ARBA00022989"/>
    </source>
</evidence>
<keyword evidence="5 7" id="KW-0472">Membrane</keyword>
<comment type="subcellular location">
    <subcellularLocation>
        <location evidence="6">Cell membrane</location>
        <topology evidence="6">Multi-pass membrane protein</topology>
    </subcellularLocation>
    <subcellularLocation>
        <location evidence="1">Membrane</location>
        <topology evidence="1">Multi-pass membrane protein</topology>
    </subcellularLocation>
</comment>
<evidence type="ECO:0000256" key="5">
    <source>
        <dbReference type="ARBA" id="ARBA00023136"/>
    </source>
</evidence>
<proteinExistence type="inferred from homology"/>
<dbReference type="GO" id="GO:0005886">
    <property type="term" value="C:plasma membrane"/>
    <property type="evidence" value="ECO:0007669"/>
    <property type="project" value="UniProtKB-SubCell"/>
</dbReference>
<dbReference type="GO" id="GO:0019646">
    <property type="term" value="P:aerobic electron transport chain"/>
    <property type="evidence" value="ECO:0007669"/>
    <property type="project" value="InterPro"/>
</dbReference>
<dbReference type="AlphaFoldDB" id="A0A7W8UHL5"/>
<dbReference type="InterPro" id="IPR000298">
    <property type="entry name" value="Cyt_c_oxidase-like_su3"/>
</dbReference>
<evidence type="ECO:0000259" key="8">
    <source>
        <dbReference type="PROSITE" id="PS50253"/>
    </source>
</evidence>
<evidence type="ECO:0000256" key="1">
    <source>
        <dbReference type="ARBA" id="ARBA00004141"/>
    </source>
</evidence>
<feature type="transmembrane region" description="Helical" evidence="7">
    <location>
        <begin position="82"/>
        <end position="100"/>
    </location>
</feature>
<keyword evidence="4 7" id="KW-1133">Transmembrane helix</keyword>
<dbReference type="Pfam" id="PF00510">
    <property type="entry name" value="COX3"/>
    <property type="match status" value="1"/>
</dbReference>
<comment type="similarity">
    <text evidence="2 6">Belongs to the cytochrome c oxidase subunit 3 family.</text>
</comment>
<dbReference type="Gene3D" id="1.20.120.80">
    <property type="entry name" value="Cytochrome c oxidase, subunit III, four-helix bundle"/>
    <property type="match status" value="1"/>
</dbReference>
<accession>A0A7W8UHL5</accession>
<protein>
    <submittedName>
        <fullName evidence="9">Nitric oxide reductase NorE protein</fullName>
    </submittedName>
</protein>
<dbReference type="Proteomes" id="UP000585507">
    <property type="component" value="Unassembled WGS sequence"/>
</dbReference>
<dbReference type="InterPro" id="IPR013833">
    <property type="entry name" value="Cyt_c_oxidase_su3_a-hlx"/>
</dbReference>
<sequence length="175" mass="20150">MSERTDEDDLLLWILVWSELTAFSILFFGYLVMSVLHADNFDIARLHLSPRLASFNTVVLLASGWQAALAARETASEFSRRVSLLLTAGLGFLFVVLKFVEYRSEWRFASEDSFRSFFELYFMITGFHLAHVVFVGLLFVVVAMRPQRSNIVMLATVWHVIDLVWLVMFPLIYLG</sequence>
<feature type="domain" description="Heme-copper oxidase subunit III family profile" evidence="8">
    <location>
        <begin position="12"/>
        <end position="175"/>
    </location>
</feature>
<dbReference type="EMBL" id="JACHBK010000021">
    <property type="protein sequence ID" value="MBB5539531.1"/>
    <property type="molecule type" value="Genomic_DNA"/>
</dbReference>
<comment type="caution">
    <text evidence="9">The sequence shown here is derived from an EMBL/GenBank/DDBJ whole genome shotgun (WGS) entry which is preliminary data.</text>
</comment>
<dbReference type="PROSITE" id="PS50253">
    <property type="entry name" value="COX3"/>
    <property type="match status" value="1"/>
</dbReference>
<dbReference type="GO" id="GO:0004129">
    <property type="term" value="F:cytochrome-c oxidase activity"/>
    <property type="evidence" value="ECO:0007669"/>
    <property type="project" value="InterPro"/>
</dbReference>
<evidence type="ECO:0000256" key="6">
    <source>
        <dbReference type="RuleBase" id="RU003376"/>
    </source>
</evidence>
<organism evidence="9 10">
    <name type="scientific">Rhizobium giardinii</name>
    <dbReference type="NCBI Taxonomy" id="56731"/>
    <lineage>
        <taxon>Bacteria</taxon>
        <taxon>Pseudomonadati</taxon>
        <taxon>Pseudomonadota</taxon>
        <taxon>Alphaproteobacteria</taxon>
        <taxon>Hyphomicrobiales</taxon>
        <taxon>Rhizobiaceae</taxon>
        <taxon>Rhizobium/Agrobacterium group</taxon>
        <taxon>Rhizobium</taxon>
    </lineage>
</organism>
<dbReference type="RefSeq" id="WP_018327477.1">
    <property type="nucleotide sequence ID" value="NZ_JACHBK010000021.1"/>
</dbReference>
<gene>
    <name evidence="9" type="ORF">GGD55_006281</name>
</gene>
<feature type="transmembrane region" description="Helical" evidence="7">
    <location>
        <begin position="151"/>
        <end position="173"/>
    </location>
</feature>
<feature type="transmembrane region" description="Helical" evidence="7">
    <location>
        <begin position="12"/>
        <end position="32"/>
    </location>
</feature>
<dbReference type="SUPFAM" id="SSF81452">
    <property type="entry name" value="Cytochrome c oxidase subunit III-like"/>
    <property type="match status" value="1"/>
</dbReference>
<evidence type="ECO:0000256" key="7">
    <source>
        <dbReference type="SAM" id="Phobius"/>
    </source>
</evidence>
<evidence type="ECO:0000256" key="2">
    <source>
        <dbReference type="ARBA" id="ARBA00010581"/>
    </source>
</evidence>
<dbReference type="PANTHER" id="PTHR11403">
    <property type="entry name" value="CYTOCHROME C OXIDASE SUBUNIT III"/>
    <property type="match status" value="1"/>
</dbReference>
<evidence type="ECO:0000313" key="9">
    <source>
        <dbReference type="EMBL" id="MBB5539531.1"/>
    </source>
</evidence>
<dbReference type="InterPro" id="IPR035973">
    <property type="entry name" value="Cyt_c_oxidase_su3-like_sf"/>
</dbReference>
<keyword evidence="10" id="KW-1185">Reference proteome</keyword>
<evidence type="ECO:0000313" key="10">
    <source>
        <dbReference type="Proteomes" id="UP000585507"/>
    </source>
</evidence>
<dbReference type="PANTHER" id="PTHR11403:SF6">
    <property type="entry name" value="NITRIC OXIDE REDUCTASE SUBUNIT E"/>
    <property type="match status" value="1"/>
</dbReference>
<feature type="transmembrane region" description="Helical" evidence="7">
    <location>
        <begin position="120"/>
        <end position="144"/>
    </location>
</feature>
<evidence type="ECO:0000256" key="3">
    <source>
        <dbReference type="ARBA" id="ARBA00022692"/>
    </source>
</evidence>
<name>A0A7W8UHL5_9HYPH</name>
<reference evidence="9 10" key="1">
    <citation type="submission" date="2020-08" db="EMBL/GenBank/DDBJ databases">
        <title>Genomic Encyclopedia of Type Strains, Phase IV (KMG-V): Genome sequencing to study the core and pangenomes of soil and plant-associated prokaryotes.</title>
        <authorList>
            <person name="Whitman W."/>
        </authorList>
    </citation>
    <scope>NUCLEOTIDE SEQUENCE [LARGE SCALE GENOMIC DNA]</scope>
    <source>
        <strain evidence="9 10">SEMIA 4084</strain>
    </source>
</reference>
<dbReference type="InterPro" id="IPR024791">
    <property type="entry name" value="Cyt_c/ubiquinol_Oxase_su3"/>
</dbReference>